<feature type="domain" description="LysM" evidence="2">
    <location>
        <begin position="2659"/>
        <end position="2682"/>
    </location>
</feature>
<dbReference type="InterPro" id="IPR018392">
    <property type="entry name" value="LysM"/>
</dbReference>
<evidence type="ECO:0000313" key="4">
    <source>
        <dbReference type="EMBL" id="ALG73243.1"/>
    </source>
</evidence>
<organism evidence="4 5">
    <name type="scientific">Azospirillum thiophilum</name>
    <dbReference type="NCBI Taxonomy" id="528244"/>
    <lineage>
        <taxon>Bacteria</taxon>
        <taxon>Pseudomonadati</taxon>
        <taxon>Pseudomonadota</taxon>
        <taxon>Alphaproteobacteria</taxon>
        <taxon>Rhodospirillales</taxon>
        <taxon>Azospirillaceae</taxon>
        <taxon>Azospirillum</taxon>
    </lineage>
</organism>
<evidence type="ECO:0000313" key="5">
    <source>
        <dbReference type="Proteomes" id="UP000069935"/>
    </source>
</evidence>
<dbReference type="Pfam" id="PF13205">
    <property type="entry name" value="Big_5"/>
    <property type="match status" value="1"/>
</dbReference>
<accession>A0AAC8W1A1</accession>
<evidence type="ECO:0008006" key="6">
    <source>
        <dbReference type="Google" id="ProtNLM"/>
    </source>
</evidence>
<name>A0AAC8W1A1_9PROT</name>
<evidence type="ECO:0000259" key="2">
    <source>
        <dbReference type="Pfam" id="PF01476"/>
    </source>
</evidence>
<dbReference type="EMBL" id="CP012402">
    <property type="protein sequence ID" value="ALG73243.1"/>
    <property type="molecule type" value="Genomic_DNA"/>
</dbReference>
<reference evidence="4 5" key="2">
    <citation type="journal article" date="2016" name="Genome Announc.">
        <title>Complete Genome Sequence of a Strain of Azospirillum thiophilum Isolated from a Sulfide Spring.</title>
        <authorList>
            <person name="Fomenkov A."/>
            <person name="Vincze T."/>
            <person name="Grabovich M."/>
            <person name="Anton B.P."/>
            <person name="Dubinina G."/>
            <person name="Orlova M."/>
            <person name="Belousova E."/>
            <person name="Roberts R.J."/>
        </authorList>
    </citation>
    <scope>NUCLEOTIDE SEQUENCE [LARGE SCALE GENOMIC DNA]</scope>
    <source>
        <strain evidence="4 5">BV-S</strain>
    </source>
</reference>
<proteinExistence type="predicted"/>
<protein>
    <recommendedName>
        <fullName evidence="6">LysM domain-containing protein</fullName>
    </recommendedName>
</protein>
<keyword evidence="5" id="KW-1185">Reference proteome</keyword>
<sequence>MLGAPESEQQATEGAAAFGTFLNTQPQIRVYVDNTPNMGHQATTIHLLKRLIDLYHYTGQVRIVWALAANEQGGINDTARKLGLLLTGLDPRVIDDATIAYGSCQDIQFIKASAPGDKLNERVAFGVTGGADDLTANYAQTTNVTAFLRMQPFAWRLENGSFVPSQIEFHPDDGRATVRIGDLSNTINLLPYKFDAAAVTTVPPAVWDWYCGQDWNPTLATSTGYARSLLTASTDRGASIWPAYGLHQFDASEMLLNIAIIAGCYQKTLNFQGPPIVIPLLNKFDDEKYSYVNLYKSDAPDSTTVFSETIATDYGKTQKNKNNFDAFCAQITEYKTENQAPQRVDILKGEFTSADLSQRIANLANGNVLMVVIGSVPQDVYNCLFTSPLPPLFEGQGTSSLVISLGTPYFQMPKQGKNGNNYPSAPPVDEPAGIPKICNDTAALIRLGYNKYLTYPPIQKFGDSINSIIEFMMELTINDSDLRAYFQDLLAYYSQDIHDKLTLGLIAYNSQTAVQQEQNAAALLAMSPHRLSAQADSTTTLAGIHDSLTAAWSDGSLDLLAAMAGSEFADFWRPVVGSTFLVTVALEDITETKDDDGEVTEVSVADASTLAFGTPFSLGLMFTAPNKGPILSRLSCRATQVWSIDGAPWIQFADPGFDLTVTEALTPVQGGLVGTVVGGATLAMEIRYPVEENRWVVTGVFEAPYPSIGSFFQMAGGLNLVQSLPSPLNALSGFGLREAQLVYNQTDVAIDYLTFTFSTDSPWILLKDPAIALTPTVVYTITAPGDLANRSWTINATGDFTIGAGTVTISTQYPEFQVSGALTDGEIMIADLVKLLGAVLDVDAAVTGFNFYVYPTTGFFGVTADALLQAPVTIGDITLFELETLGVDTSGGDGRYVVTLRGTTVILPETAAEFSLSLSATFELPGAWTFVGQQTDGTSVSLTALLDYYLGWDTGSTDPYGIAGLALSFDTGTGAWSFEGGTDGPWSVPFIPDIKVAGRFNCGSRVPEETGGKLESYGRIDLDWLWNGIALTVWYDYQPGATSFGITWGMLSGMVSYDAKTGEYTSKLGFTDNVTVGSLIATMIEWLTGSSFTLEAPWDVVNQISLSGVSLVYVFNPKDSSRNRVSFDLSIGPLDLGFARIDSISASYLSKGEDRGVNVSLKGLFTWNIGDGAQGDTGTLGPWDASEPGAAPAPPGQGNKYLDLRMMALGQRVTVKGLTDATTVQDAIALMTTLPDPSPGTLPPLVFDAASDWMVGLDFGVLKLDDKDGAGDTGTGYFLTLQTVFNDPNFYALRLALNGSMAKVFKGLDFQIIYRQISDTVGVYSAQIALPTIMRRIDVGAYTITLPEFAISVYTNGDFQIDVGFPWNNDFSRSFTVEAIIPPGIPMLGSGGFYFGKLSSATTSLVPVATNGTFNPVLVFGFGLQLGLGKSVEYGILSASFSLTVFGILEGVLATWNPYDGAGSTLPAGQLQGAYYFKLSGTLGILGKLDGSVDFGIIKASVSVEIAVMVQLSYESFVSMTFTVLASVKVKASVRINLGLFKITLHFSFSMRVKESFTVANTGTPPWQVAATSTAQASLLSRPAALRTSALRKATRPAAQSAERMLLATAESGPAWTNLQPADRKAPLSGYTAMGLTGARSEWPDDSTQTPCWVAMLFIDSVAPSDGTTTSTDTGDTSFEALAKAVARWVIAAIQPAPLTSDQVDALVIAEADLDALLDTTLVSTDDNPTPIPIDAIDPFFDGQFVMTVALPPDEDGSATATYFPMPGAVTMTVPAYGADYAGVSYAFGDYNAISSAGLAELRAYFNALAVQSEESGDTAAMAARNSGADDSTSMAEWIRSDYMLLIARQMIQAMRDGLRDFTHPIDAATTPQALVESVNTTGQLFGDAAVSVADLFTANPSHALAAGKTLGIGTILTAPVPSPSFNDLALDYAADGVTGSSLATANAAAAGILTAGAVISWPGHEPASCTVAAGDTLYDVADAFDALLADLLSEADVLDQPGLPASGAALLVPLITASALSGDSFTTIAQREPFAAGGLTPAALALANAGSQILRTGAQVAYPDKAPVTVEPRQGLGDVAHSLGVSLDDLLTKSGVLTQPDLLATVAVLALPVVAIATADGDTLTDIAARYGTTAAALGTLPANQTIAGLFAVIDTSGTDIGTLDLPHLPQYQVAALIDEAQRSQAIANLSGMASRYYLQGLRLPTDGITPNTAGMWVRDIAGTLTLPPFAGLFALTGQQIPLPAAITATPFTVELTRAAGPAWLHFADAAGTMVDTLSITVAAGSADADRITSIAACLTAPLDIPLLALGTGAVAQSTAATYPLSSMTAWLSADLVDLPNGTPGDGNQTLRLWTLPDSLTALPDPSTRRIDPRFAIILSRYDEASGSTVDGPVGAYGWASAIAFTVRKVPAIEGSPASATTYEVIGADDEGIVILERLLDQLQSDNGAIASLRVAFVMGGGLQSDADAAVTMGISQANLSTQTNPPASMTARALTATATTGLGLLNTKLDFLRLLWEASITRSGGFYLYYYDQTDARGLPDDAFNDKGEASLTAMVLYAAPVQAAQQNRLTDYMNAVVTGGGFDIGSASVNAKADPQTDPPLTVTATAADTLAELAYGYFANLGDLAETNAGLALTAGTVLTVSEGLYQPPPGTPQSLASIATRFGTSVAALQAANGGTLPDPAAFPLAIRLPTLSLTAGSSTHSGSLEGIAGWYGMDVVALASHNRSVAGLWTGRTVVLPEGPVTVTGTVDVGTAALLALREVPPEEAATPANGTDTAWATAYLLNDVSLLGCRIYGNADFTESPVSLPFGPTSPDDDTGGEEDGSMTTAAFGKVAAPEVATAGEPDWEFRQNIPYSSYACTGSGDSPYDGVGGILQVTFSWQDLYGNQIDTTLSEASAGSPGPFNQPPVIVGYTDALLGLGQWPTLSSNWLVESAEDGGARITLTLSFAQASYDGLLMAVPQTATTVLATFTQTLDPASAASAANYSLTVADGSVSLELTSAVLQPGGLSVLLTLASAFADGDVATLTVNGLTTAAGDGVSGWAGFSYPDAVEARGSGVQSSAAQAQRTYSSLRSQLNDPNGISLGVSMSLLVDEDGSPLVTPLSADEVTALKTWLFNGTGGTGGTTSILAFVTDRAAFGTSVAAPPPAREIALPVTASSVTQAQIVKLQLTFTVTRTGGSVWGDLQSVAGIRSASTIVPPLTKGDTSSSLALSAFAAAMEEALSQPGSFLIRVATGADRTASVSTADNSVWAVRVGETAGQAISYALSSPPDDPAIFAPRPVSNRLESRAGVPIHRYSTGQGLSQTGVPTDFTNVDMDSWTGQLFAAVDAVLTPKFLPAIQILDKLSPGDRLETLLDYKDDLAAITSELMEPVYADQAGADPANVREAFYQELLAQLSNAYTVKAALGFTAAVSGAVTGDEVPPRLYGATAVNPQMTAATVAEESARSVTVWFSTAMAADKAGAPGSYTLSGGLVVVGAVIASDGQSVTLTLNGDAEAGTTTVTVDDAVTDTLGWPIQPPLTMTVTSGVSTPLASTLSLSAPKLSLETAAAQPLTVMVSAPGILHDDSGAVVSEIELNLRYYGSSIEHQIGSLSGIENYEASSWLSFVISQPSGPLTVDLGRFPVPMVLRSFPTTPDLPAQTATGTPQADADELSEILVWTLEATYSLPYHYPQDRVHATVEFNIASPMMAFASFLDAFNALAQFVTVFPSVQADLDSWLAGIDASIDAADAEGKLQIDNAATALDSMLQMVGGIVEASGGGGSFRVASSAPATGVGDPSLSYSFTVAESSVDYGQTRDALLVSIIGAPPDGIGVPAILVAPDSYEAVRVDGTAADTYSYVYRRLGTGNDYLPASDGQSIADRTIELPGMNILQRQDAQTSVYLTRNEELVAGRPSASSFVYTTPDVTFANPVLPSVDWAQAIDIAAIGSSTGPVSRTLSGQLANLFTALLTGVTLPTLSIQVRTVYSYAKTSFATVDLPVFMQAPLSVTISGTGEGTLDAMIEAWAGAISLWFATNLPSGTDGRLAFDLRIMSDLTRQTMPLVHLGTLTLDLDYVQPSLPTAG</sequence>
<dbReference type="InterPro" id="IPR014755">
    <property type="entry name" value="Cu-Rt/internalin_Ig-like"/>
</dbReference>
<reference evidence="5" key="1">
    <citation type="submission" date="2015-08" db="EMBL/GenBank/DDBJ databases">
        <title>Complete Genome Sequence of Azospirillum thiophilum BV-S.</title>
        <authorList>
            <person name="Fomenkov A."/>
            <person name="Vincze T."/>
            <person name="Grabovich M."/>
            <person name="Dubinina G."/>
            <person name="Orlova M."/>
            <person name="Belousova E."/>
            <person name="Roberts R.J."/>
        </authorList>
    </citation>
    <scope>NUCLEOTIDE SEQUENCE [LARGE SCALE GENOMIC DNA]</scope>
    <source>
        <strain evidence="5">BV-S</strain>
    </source>
</reference>
<dbReference type="KEGG" id="ati:AL072_19215"/>
<feature type="domain" description="SbsA Ig-like" evidence="3">
    <location>
        <begin position="3435"/>
        <end position="3522"/>
    </location>
</feature>
<dbReference type="Proteomes" id="UP000069935">
    <property type="component" value="Chromosome 2"/>
</dbReference>
<gene>
    <name evidence="4" type="ORF">AL072_19215</name>
</gene>
<dbReference type="Pfam" id="PF01476">
    <property type="entry name" value="LysM"/>
    <property type="match status" value="2"/>
</dbReference>
<dbReference type="CDD" id="cd00118">
    <property type="entry name" value="LysM"/>
    <property type="match status" value="1"/>
</dbReference>
<feature type="domain" description="LysM" evidence="2">
    <location>
        <begin position="2122"/>
        <end position="2139"/>
    </location>
</feature>
<dbReference type="InterPro" id="IPR032812">
    <property type="entry name" value="SbsA_Ig"/>
</dbReference>
<evidence type="ECO:0000259" key="3">
    <source>
        <dbReference type="Pfam" id="PF13205"/>
    </source>
</evidence>
<evidence type="ECO:0000256" key="1">
    <source>
        <dbReference type="ARBA" id="ARBA00022729"/>
    </source>
</evidence>
<keyword evidence="1" id="KW-0732">Signal</keyword>
<dbReference type="Gene3D" id="2.60.40.1220">
    <property type="match status" value="2"/>
</dbReference>